<sequence length="96" mass="10547">MCSGPYGALPTTTTTRTTTTARDGAVVSRVAFSMEGFIRGLVCLLLTRFIQAQRFQHDNGKIFICTKMRQRSHFSTNLHALSIGVISVAPSGNRRD</sequence>
<organism evidence="1 2">
    <name type="scientific">Salmonella enterica subsp. enterica serovar Bovismorbificans</name>
    <dbReference type="NCBI Taxonomy" id="58097"/>
    <lineage>
        <taxon>Bacteria</taxon>
        <taxon>Pseudomonadati</taxon>
        <taxon>Pseudomonadota</taxon>
        <taxon>Gammaproteobacteria</taxon>
        <taxon>Enterobacterales</taxon>
        <taxon>Enterobacteriaceae</taxon>
        <taxon>Salmonella</taxon>
    </lineage>
</organism>
<reference evidence="1 2" key="1">
    <citation type="submission" date="2015-03" db="EMBL/GenBank/DDBJ databases">
        <authorList>
            <consortium name="Pathogen Informatics"/>
        </authorList>
    </citation>
    <scope>NUCLEOTIDE SEQUENCE [LARGE SCALE GENOMIC DNA]</scope>
    <source>
        <strain evidence="1 2">A1104</strain>
    </source>
</reference>
<evidence type="ECO:0000313" key="2">
    <source>
        <dbReference type="Proteomes" id="UP000041314"/>
    </source>
</evidence>
<dbReference type="EMBL" id="CQPA01000011">
    <property type="protein sequence ID" value="CNU08753.1"/>
    <property type="molecule type" value="Genomic_DNA"/>
</dbReference>
<gene>
    <name evidence="1" type="ORF">ERS008198_01869</name>
</gene>
<dbReference type="Proteomes" id="UP000041314">
    <property type="component" value="Unassembled WGS sequence"/>
</dbReference>
<proteinExistence type="predicted"/>
<name>A0A655CEC6_SALET</name>
<accession>A0A655CEC6</accession>
<evidence type="ECO:0000313" key="1">
    <source>
        <dbReference type="EMBL" id="CNU08753.1"/>
    </source>
</evidence>
<dbReference type="AlphaFoldDB" id="A0A655CEC6"/>
<protein>
    <submittedName>
        <fullName evidence="1">Uncharacterized protein</fullName>
    </submittedName>
</protein>